<dbReference type="GO" id="GO:0003677">
    <property type="term" value="F:DNA binding"/>
    <property type="evidence" value="ECO:0007669"/>
    <property type="project" value="UniProtKB-KW"/>
</dbReference>
<dbReference type="EMBL" id="LNIX01000025">
    <property type="protein sequence ID" value="OXA42729.1"/>
    <property type="molecule type" value="Genomic_DNA"/>
</dbReference>
<dbReference type="SUPFAM" id="SSF46785">
    <property type="entry name" value="Winged helix' DNA-binding domain"/>
    <property type="match status" value="1"/>
</dbReference>
<evidence type="ECO:0000259" key="2">
    <source>
        <dbReference type="PROSITE" id="PS51526"/>
    </source>
</evidence>
<accession>A0A226DBZ1</accession>
<dbReference type="GO" id="GO:0006355">
    <property type="term" value="P:regulation of DNA-templated transcription"/>
    <property type="evidence" value="ECO:0007669"/>
    <property type="project" value="InterPro"/>
</dbReference>
<keyword evidence="3" id="KW-0238">DNA-binding</keyword>
<proteinExistence type="predicted"/>
<name>A0A226DBZ1_FOLCA</name>
<dbReference type="PROSITE" id="PS51526">
    <property type="entry name" value="RFX_DBD"/>
    <property type="match status" value="1"/>
</dbReference>
<protein>
    <submittedName>
        <fullName evidence="3">DNA-binding protein RFX7</fullName>
    </submittedName>
</protein>
<evidence type="ECO:0000313" key="4">
    <source>
        <dbReference type="Proteomes" id="UP000198287"/>
    </source>
</evidence>
<comment type="caution">
    <text evidence="3">The sequence shown here is derived from an EMBL/GenBank/DDBJ whole genome shotgun (WGS) entry which is preliminary data.</text>
</comment>
<feature type="compositionally biased region" description="Low complexity" evidence="1">
    <location>
        <begin position="107"/>
        <end position="116"/>
    </location>
</feature>
<reference evidence="3 4" key="1">
    <citation type="submission" date="2015-12" db="EMBL/GenBank/DDBJ databases">
        <title>The genome of Folsomia candida.</title>
        <authorList>
            <person name="Faddeeva A."/>
            <person name="Derks M.F."/>
            <person name="Anvar Y."/>
            <person name="Smit S."/>
            <person name="Van Straalen N."/>
            <person name="Roelofs D."/>
        </authorList>
    </citation>
    <scope>NUCLEOTIDE SEQUENCE [LARGE SCALE GENOMIC DNA]</scope>
    <source>
        <strain evidence="3 4">VU population</strain>
        <tissue evidence="3">Whole body</tissue>
    </source>
</reference>
<dbReference type="Gene3D" id="1.10.10.10">
    <property type="entry name" value="Winged helix-like DNA-binding domain superfamily/Winged helix DNA-binding domain"/>
    <property type="match status" value="1"/>
</dbReference>
<organism evidence="3 4">
    <name type="scientific">Folsomia candida</name>
    <name type="common">Springtail</name>
    <dbReference type="NCBI Taxonomy" id="158441"/>
    <lineage>
        <taxon>Eukaryota</taxon>
        <taxon>Metazoa</taxon>
        <taxon>Ecdysozoa</taxon>
        <taxon>Arthropoda</taxon>
        <taxon>Hexapoda</taxon>
        <taxon>Collembola</taxon>
        <taxon>Entomobryomorpha</taxon>
        <taxon>Isotomoidea</taxon>
        <taxon>Isotomidae</taxon>
        <taxon>Proisotominae</taxon>
        <taxon>Folsomia</taxon>
    </lineage>
</organism>
<feature type="domain" description="RFX-type winged-helix" evidence="2">
    <location>
        <begin position="119"/>
        <end position="192"/>
    </location>
</feature>
<keyword evidence="4" id="KW-1185">Reference proteome</keyword>
<gene>
    <name evidence="3" type="ORF">Fcan01_22453</name>
</gene>
<feature type="compositionally biased region" description="Polar residues" evidence="1">
    <location>
        <begin position="48"/>
        <end position="57"/>
    </location>
</feature>
<feature type="region of interest" description="Disordered" evidence="1">
    <location>
        <begin position="1"/>
        <end position="116"/>
    </location>
</feature>
<dbReference type="Pfam" id="PF02257">
    <property type="entry name" value="RFX_DNA_binding"/>
    <property type="match status" value="1"/>
</dbReference>
<dbReference type="InterPro" id="IPR003150">
    <property type="entry name" value="DNA-bd_RFX"/>
</dbReference>
<dbReference type="InterPro" id="IPR036388">
    <property type="entry name" value="WH-like_DNA-bd_sf"/>
</dbReference>
<evidence type="ECO:0000313" key="3">
    <source>
        <dbReference type="EMBL" id="OXA42729.1"/>
    </source>
</evidence>
<evidence type="ECO:0000256" key="1">
    <source>
        <dbReference type="SAM" id="MobiDB-lite"/>
    </source>
</evidence>
<dbReference type="AlphaFoldDB" id="A0A226DBZ1"/>
<dbReference type="InterPro" id="IPR036390">
    <property type="entry name" value="WH_DNA-bd_sf"/>
</dbReference>
<dbReference type="Proteomes" id="UP000198287">
    <property type="component" value="Unassembled WGS sequence"/>
</dbReference>
<sequence length="233" mass="25278">MDGGEDPSASSPSPPEDLNTSLLGRIRRVGGLWLGGGSAMAPPPAEDANSSLLSATTVKRRGRPPKIPTTPTIDLKNLLRGDESPGPSTLGPSHLAVTAPRPRRKSASPSSSSDANSAATNWLLETFIVSEDPSTAIHKSRIWDRYTEFCEESGTVPLVDAVLGKRVKECFPSVKTRRSNLQNAYIGITWVETARQQQEQRQHKQQLADRFGEDLANLHISVPTLRRVPKGRA</sequence>